<reference evidence="2" key="1">
    <citation type="submission" date="2022-04" db="EMBL/GenBank/DDBJ databases">
        <authorList>
            <person name="Xu L."/>
            <person name="Lv Z."/>
        </authorList>
    </citation>
    <scope>NUCLEOTIDE SEQUENCE</scope>
    <source>
        <strain evidence="2">LV_2022a</strain>
    </source>
</reference>
<reference evidence="2" key="2">
    <citation type="journal article" date="2023" name="Infect Dis Poverty">
        <title>Chromosome-scale genome of the human blood fluke Schistosoma mekongi and its implications for public health.</title>
        <authorList>
            <person name="Zhou M."/>
            <person name="Xu L."/>
            <person name="Xu D."/>
            <person name="Chen W."/>
            <person name="Khan J."/>
            <person name="Hu Y."/>
            <person name="Huang H."/>
            <person name="Wei H."/>
            <person name="Zhang Y."/>
            <person name="Chusongsang P."/>
            <person name="Tanasarnprasert K."/>
            <person name="Hu X."/>
            <person name="Limpanont Y."/>
            <person name="Lv Z."/>
        </authorList>
    </citation>
    <scope>NUCLEOTIDE SEQUENCE</scope>
    <source>
        <strain evidence="2">LV_2022a</strain>
    </source>
</reference>
<keyword evidence="3" id="KW-1185">Reference proteome</keyword>
<organism evidence="2 3">
    <name type="scientific">Schistosoma mekongi</name>
    <name type="common">Parasitic worm</name>
    <dbReference type="NCBI Taxonomy" id="38744"/>
    <lineage>
        <taxon>Eukaryota</taxon>
        <taxon>Metazoa</taxon>
        <taxon>Spiralia</taxon>
        <taxon>Lophotrochozoa</taxon>
        <taxon>Platyhelminthes</taxon>
        <taxon>Trematoda</taxon>
        <taxon>Digenea</taxon>
        <taxon>Strigeidida</taxon>
        <taxon>Schistosomatoidea</taxon>
        <taxon>Schistosomatidae</taxon>
        <taxon>Schistosoma</taxon>
    </lineage>
</organism>
<evidence type="ECO:0000256" key="1">
    <source>
        <dbReference type="SAM" id="SignalP"/>
    </source>
</evidence>
<feature type="chain" id="PRO_5042140769" evidence="1">
    <location>
        <begin position="16"/>
        <end position="94"/>
    </location>
</feature>
<name>A0AAE1ZEV1_SCHME</name>
<sequence length="94" mass="11160">MHCLTIFCFIFLIYAMNLITGSDTVELTDPLEEDYDATIYTNHDYLKKQYPLITKRYLTMTAEKYLWNKFLNEIKTGNLHKFMPPRIPTALRFG</sequence>
<comment type="caution">
    <text evidence="2">The sequence shown here is derived from an EMBL/GenBank/DDBJ whole genome shotgun (WGS) entry which is preliminary data.</text>
</comment>
<evidence type="ECO:0000313" key="3">
    <source>
        <dbReference type="Proteomes" id="UP001292079"/>
    </source>
</evidence>
<keyword evidence="1" id="KW-0732">Signal</keyword>
<gene>
    <name evidence="2" type="ORF">MN116_004144</name>
</gene>
<accession>A0AAE1ZEV1</accession>
<proteinExistence type="predicted"/>
<dbReference type="AlphaFoldDB" id="A0AAE1ZEV1"/>
<dbReference type="EMBL" id="JALJAT010000002">
    <property type="protein sequence ID" value="KAK4472941.1"/>
    <property type="molecule type" value="Genomic_DNA"/>
</dbReference>
<dbReference type="Proteomes" id="UP001292079">
    <property type="component" value="Unassembled WGS sequence"/>
</dbReference>
<evidence type="ECO:0000313" key="2">
    <source>
        <dbReference type="EMBL" id="KAK4472941.1"/>
    </source>
</evidence>
<feature type="signal peptide" evidence="1">
    <location>
        <begin position="1"/>
        <end position="15"/>
    </location>
</feature>
<protein>
    <submittedName>
        <fullName evidence="2">Uncharacterized protein</fullName>
    </submittedName>
</protein>